<feature type="compositionally biased region" description="Polar residues" evidence="1">
    <location>
        <begin position="167"/>
        <end position="192"/>
    </location>
</feature>
<feature type="compositionally biased region" description="Polar residues" evidence="1">
    <location>
        <begin position="120"/>
        <end position="158"/>
    </location>
</feature>
<sequence>MLPCPVCGMYLKFNEGRRFPDIGSQKRREICFALGVSPNTFKHVRTQRTMCLSHFNADQFHTGRHILKSSALPRKLTEKEKEVLLQLNKARFRKATKRACRPSSLIKVETILTRPEADMPTTSLSNDLTDDGPSQANDKTNKASTSSQPNNRAESITESNDKVDEIPSSSPANVEANEVSNDQQVKTSSNDNGPRLPKFKRIPISNNLKKMFCAPVNRISLLSSPEINCTPANVKVVKITKQKETMGSASHRFKIIRMPSVTAINKLSVTNNQVPTLQTNNDYGILESSNDIKNVQTSSNISSSIKQVIKVEPSEFSTTQTNIKICSSTNELPSTSQPSNNDIFINAKEDGSSSNTNLILSRCLQRSFPDGYNHRINGRKFTNELISNNNISKPRLVTNKYKKRKII</sequence>
<evidence type="ECO:0000313" key="3">
    <source>
        <dbReference type="WBParaSite" id="PDA_v2.g24837.t1"/>
    </source>
</evidence>
<keyword evidence="2" id="KW-1185">Reference proteome</keyword>
<protein>
    <submittedName>
        <fullName evidence="3">THAP-type domain-containing protein</fullName>
    </submittedName>
</protein>
<name>A0A914Q738_9BILA</name>
<accession>A0A914Q738</accession>
<dbReference type="WBParaSite" id="PDA_v2.g24837.t1">
    <property type="protein sequence ID" value="PDA_v2.g24837.t1"/>
    <property type="gene ID" value="PDA_v2.g24837"/>
</dbReference>
<feature type="region of interest" description="Disordered" evidence="1">
    <location>
        <begin position="117"/>
        <end position="200"/>
    </location>
</feature>
<evidence type="ECO:0000313" key="2">
    <source>
        <dbReference type="Proteomes" id="UP000887578"/>
    </source>
</evidence>
<dbReference type="AlphaFoldDB" id="A0A914Q738"/>
<dbReference type="Proteomes" id="UP000887578">
    <property type="component" value="Unplaced"/>
</dbReference>
<organism evidence="2 3">
    <name type="scientific">Panagrolaimus davidi</name>
    <dbReference type="NCBI Taxonomy" id="227884"/>
    <lineage>
        <taxon>Eukaryota</taxon>
        <taxon>Metazoa</taxon>
        <taxon>Ecdysozoa</taxon>
        <taxon>Nematoda</taxon>
        <taxon>Chromadorea</taxon>
        <taxon>Rhabditida</taxon>
        <taxon>Tylenchina</taxon>
        <taxon>Panagrolaimomorpha</taxon>
        <taxon>Panagrolaimoidea</taxon>
        <taxon>Panagrolaimidae</taxon>
        <taxon>Panagrolaimus</taxon>
    </lineage>
</organism>
<evidence type="ECO:0000256" key="1">
    <source>
        <dbReference type="SAM" id="MobiDB-lite"/>
    </source>
</evidence>
<reference evidence="3" key="1">
    <citation type="submission" date="2022-11" db="UniProtKB">
        <authorList>
            <consortium name="WormBaseParasite"/>
        </authorList>
    </citation>
    <scope>IDENTIFICATION</scope>
</reference>
<proteinExistence type="predicted"/>